<dbReference type="EMBL" id="JACKXE010000001">
    <property type="protein sequence ID" value="MBB6627496.1"/>
    <property type="molecule type" value="Genomic_DNA"/>
</dbReference>
<dbReference type="AlphaFoldDB" id="A0A7X0RFS4"/>
<proteinExistence type="predicted"/>
<comment type="caution">
    <text evidence="1">The sequence shown here is derived from an EMBL/GenBank/DDBJ whole genome shotgun (WGS) entry which is preliminary data.</text>
</comment>
<sequence length="164" mass="17850">MTITIELYDMGSTDPHIFEAEESSTIAEAVKLKSAEVLVLVDEGDEVDGDVDLVELDRRTTVGEASRGHSRLTLLRNPAARVTVNVHYAGVSKALQVRSTTRIRRIRKLAIAALGVDPERATDTALRLPGSDVDLTPKSPIGAYLGKGQRQIDLDLVHKDRPQG</sequence>
<evidence type="ECO:0000313" key="2">
    <source>
        <dbReference type="Proteomes" id="UP000523955"/>
    </source>
</evidence>
<dbReference type="RefSeq" id="WP_185252649.1">
    <property type="nucleotide sequence ID" value="NZ_JACKXE010000001.1"/>
</dbReference>
<accession>A0A7X0RFS4</accession>
<gene>
    <name evidence="1" type="ORF">H5V45_09190</name>
</gene>
<keyword evidence="2" id="KW-1185">Reference proteome</keyword>
<dbReference type="Proteomes" id="UP000523955">
    <property type="component" value="Unassembled WGS sequence"/>
</dbReference>
<name>A0A7X0RFS4_9ACTN</name>
<organism evidence="1 2">
    <name type="scientific">Nocardioides luti</name>
    <dbReference type="NCBI Taxonomy" id="2761101"/>
    <lineage>
        <taxon>Bacteria</taxon>
        <taxon>Bacillati</taxon>
        <taxon>Actinomycetota</taxon>
        <taxon>Actinomycetes</taxon>
        <taxon>Propionibacteriales</taxon>
        <taxon>Nocardioidaceae</taxon>
        <taxon>Nocardioides</taxon>
    </lineage>
</organism>
<evidence type="ECO:0000313" key="1">
    <source>
        <dbReference type="EMBL" id="MBB6627496.1"/>
    </source>
</evidence>
<reference evidence="1 2" key="1">
    <citation type="submission" date="2020-08" db="EMBL/GenBank/DDBJ databases">
        <authorList>
            <person name="Seo M.-J."/>
        </authorList>
    </citation>
    <scope>NUCLEOTIDE SEQUENCE [LARGE SCALE GENOMIC DNA]</scope>
    <source>
        <strain evidence="1 2">KIGAM211</strain>
    </source>
</reference>
<protein>
    <submittedName>
        <fullName evidence="1">Uncharacterized protein</fullName>
    </submittedName>
</protein>